<keyword evidence="2" id="KW-0472">Membrane</keyword>
<feature type="region of interest" description="Disordered" evidence="1">
    <location>
        <begin position="235"/>
        <end position="376"/>
    </location>
</feature>
<feature type="transmembrane region" description="Helical" evidence="2">
    <location>
        <begin position="86"/>
        <end position="106"/>
    </location>
</feature>
<protein>
    <submittedName>
        <fullName evidence="3">Uncharacterized protein</fullName>
    </submittedName>
</protein>
<keyword evidence="4" id="KW-1185">Reference proteome</keyword>
<feature type="compositionally biased region" description="Low complexity" evidence="1">
    <location>
        <begin position="529"/>
        <end position="538"/>
    </location>
</feature>
<feature type="compositionally biased region" description="Acidic residues" evidence="1">
    <location>
        <begin position="443"/>
        <end position="453"/>
    </location>
</feature>
<evidence type="ECO:0000313" key="3">
    <source>
        <dbReference type="EMBL" id="KAK3391026.1"/>
    </source>
</evidence>
<proteinExistence type="predicted"/>
<accession>A0AAE0U4U5</accession>
<reference evidence="3" key="1">
    <citation type="journal article" date="2023" name="Mol. Phylogenet. Evol.">
        <title>Genome-scale phylogeny and comparative genomics of the fungal order Sordariales.</title>
        <authorList>
            <person name="Hensen N."/>
            <person name="Bonometti L."/>
            <person name="Westerberg I."/>
            <person name="Brannstrom I.O."/>
            <person name="Guillou S."/>
            <person name="Cros-Aarteil S."/>
            <person name="Calhoun S."/>
            <person name="Haridas S."/>
            <person name="Kuo A."/>
            <person name="Mondo S."/>
            <person name="Pangilinan J."/>
            <person name="Riley R."/>
            <person name="LaButti K."/>
            <person name="Andreopoulos B."/>
            <person name="Lipzen A."/>
            <person name="Chen C."/>
            <person name="Yan M."/>
            <person name="Daum C."/>
            <person name="Ng V."/>
            <person name="Clum A."/>
            <person name="Steindorff A."/>
            <person name="Ohm R.A."/>
            <person name="Martin F."/>
            <person name="Silar P."/>
            <person name="Natvig D.O."/>
            <person name="Lalanne C."/>
            <person name="Gautier V."/>
            <person name="Ament-Velasquez S.L."/>
            <person name="Kruys A."/>
            <person name="Hutchinson M.I."/>
            <person name="Powell A.J."/>
            <person name="Barry K."/>
            <person name="Miller A.N."/>
            <person name="Grigoriev I.V."/>
            <person name="Debuchy R."/>
            <person name="Gladieux P."/>
            <person name="Hiltunen Thoren M."/>
            <person name="Johannesson H."/>
        </authorList>
    </citation>
    <scope>NUCLEOTIDE SEQUENCE</scope>
    <source>
        <strain evidence="3">CBS 232.78</strain>
    </source>
</reference>
<feature type="region of interest" description="Disordered" evidence="1">
    <location>
        <begin position="413"/>
        <end position="432"/>
    </location>
</feature>
<feature type="region of interest" description="Disordered" evidence="1">
    <location>
        <begin position="443"/>
        <end position="560"/>
    </location>
</feature>
<evidence type="ECO:0000256" key="2">
    <source>
        <dbReference type="SAM" id="Phobius"/>
    </source>
</evidence>
<feature type="compositionally biased region" description="Polar residues" evidence="1">
    <location>
        <begin position="351"/>
        <end position="376"/>
    </location>
</feature>
<feature type="compositionally biased region" description="Polar residues" evidence="1">
    <location>
        <begin position="617"/>
        <end position="627"/>
    </location>
</feature>
<evidence type="ECO:0000313" key="4">
    <source>
        <dbReference type="Proteomes" id="UP001285441"/>
    </source>
</evidence>
<dbReference type="EMBL" id="JAULSW010000002">
    <property type="protein sequence ID" value="KAK3391026.1"/>
    <property type="molecule type" value="Genomic_DNA"/>
</dbReference>
<gene>
    <name evidence="3" type="ORF">B0H63DRAFT_557893</name>
</gene>
<feature type="region of interest" description="Disordered" evidence="1">
    <location>
        <begin position="580"/>
        <end position="627"/>
    </location>
</feature>
<feature type="transmembrane region" description="Helical" evidence="2">
    <location>
        <begin position="198"/>
        <end position="223"/>
    </location>
</feature>
<keyword evidence="2" id="KW-0812">Transmembrane</keyword>
<keyword evidence="2" id="KW-1133">Transmembrane helix</keyword>
<feature type="transmembrane region" description="Helical" evidence="2">
    <location>
        <begin position="148"/>
        <end position="170"/>
    </location>
</feature>
<name>A0AAE0U4U5_9PEZI</name>
<feature type="region of interest" description="Disordered" evidence="1">
    <location>
        <begin position="19"/>
        <end position="53"/>
    </location>
</feature>
<organism evidence="3 4">
    <name type="scientific">Podospora didyma</name>
    <dbReference type="NCBI Taxonomy" id="330526"/>
    <lineage>
        <taxon>Eukaryota</taxon>
        <taxon>Fungi</taxon>
        <taxon>Dikarya</taxon>
        <taxon>Ascomycota</taxon>
        <taxon>Pezizomycotina</taxon>
        <taxon>Sordariomycetes</taxon>
        <taxon>Sordariomycetidae</taxon>
        <taxon>Sordariales</taxon>
        <taxon>Podosporaceae</taxon>
        <taxon>Podospora</taxon>
    </lineage>
</organism>
<feature type="compositionally biased region" description="Low complexity" evidence="1">
    <location>
        <begin position="310"/>
        <end position="322"/>
    </location>
</feature>
<feature type="transmembrane region" description="Helical" evidence="2">
    <location>
        <begin position="112"/>
        <end position="136"/>
    </location>
</feature>
<sequence>MVGFDQPYLYEAVKNDERFPTKPFDPKSVTRASWESKQKPKKPNGPLVTINRHPDAHMVPTGRTMNYKPMGRKTKSWIKGMRVVQLVLRVLELIGAVGILVVMIFIDNIEPLAGWIVRITLGVVMLHCVYGIYHLSRPAGRRTPGSSAAYHVFAGVSDLASLPLYAYGFIAARDHGNTDWTLRINNQALLKAYFVPTVYYGLLGAMGLHLVSLAISAWLGVMFRRITQMPPDMNPLESHLTARTHKRNKSSVAISSYAGSEMRMGTPLEERRRSGVPYQDLSRPPSVPFLHTRQGSQDSRLDLPSRQYQVSPSNSPRNSVNSQDLKQMSAQDLKRMSAPSRYMEIPLGETGASNSRPSSLYSSGRPSNGRPSTGTVASFKAEPVVPATQTAQPRAAKFTEAWYASESLVQRTQQRNRAMNVPSPATAAKRNTYEAVPVRYDLDASDSENENENDYAATRPAPSLKKFSPTNENELDSDSGNGAHPNPLRSNPAPRPRPRTPFGRLRSSKLSDINLNDRRVSGSEDITDSKLTTTPSTTWQQRNRDSSIQPESAFYSKPYGDLRPATPPVIVGTNRQVSSGIDYDLGVSSSSASSFGRRHVSGKAAEEGRAGGGGENNRWSRYSALNQ</sequence>
<dbReference type="Proteomes" id="UP001285441">
    <property type="component" value="Unassembled WGS sequence"/>
</dbReference>
<dbReference type="AlphaFoldDB" id="A0AAE0U4U5"/>
<reference evidence="3" key="2">
    <citation type="submission" date="2023-06" db="EMBL/GenBank/DDBJ databases">
        <authorList>
            <consortium name="Lawrence Berkeley National Laboratory"/>
            <person name="Haridas S."/>
            <person name="Hensen N."/>
            <person name="Bonometti L."/>
            <person name="Westerberg I."/>
            <person name="Brannstrom I.O."/>
            <person name="Guillou S."/>
            <person name="Cros-Aarteil S."/>
            <person name="Calhoun S."/>
            <person name="Kuo A."/>
            <person name="Mondo S."/>
            <person name="Pangilinan J."/>
            <person name="Riley R."/>
            <person name="LaButti K."/>
            <person name="Andreopoulos B."/>
            <person name="Lipzen A."/>
            <person name="Chen C."/>
            <person name="Yanf M."/>
            <person name="Daum C."/>
            <person name="Ng V."/>
            <person name="Clum A."/>
            <person name="Steindorff A."/>
            <person name="Ohm R."/>
            <person name="Martin F."/>
            <person name="Silar P."/>
            <person name="Natvig D."/>
            <person name="Lalanne C."/>
            <person name="Gautier V."/>
            <person name="Ament-velasquez S.L."/>
            <person name="Kruys A."/>
            <person name="Hutchinson M.I."/>
            <person name="Powell A.J."/>
            <person name="Barry K."/>
            <person name="Miller A.N."/>
            <person name="Grigoriev I.V."/>
            <person name="Debuchy R."/>
            <person name="Gladieux P."/>
            <person name="Thoren M.H."/>
            <person name="Johannesson H."/>
        </authorList>
    </citation>
    <scope>NUCLEOTIDE SEQUENCE</scope>
    <source>
        <strain evidence="3">CBS 232.78</strain>
    </source>
</reference>
<evidence type="ECO:0000256" key="1">
    <source>
        <dbReference type="SAM" id="MobiDB-lite"/>
    </source>
</evidence>
<comment type="caution">
    <text evidence="3">The sequence shown here is derived from an EMBL/GenBank/DDBJ whole genome shotgun (WGS) entry which is preliminary data.</text>
</comment>